<comment type="caution">
    <text evidence="2">The sequence shown here is derived from an EMBL/GenBank/DDBJ whole genome shotgun (WGS) entry which is preliminary data.</text>
</comment>
<evidence type="ECO:0000256" key="1">
    <source>
        <dbReference type="SAM" id="Phobius"/>
    </source>
</evidence>
<gene>
    <name evidence="2" type="ORF">PSON_ATCC_30995.1.T0110091</name>
</gene>
<evidence type="ECO:0000313" key="3">
    <source>
        <dbReference type="Proteomes" id="UP000692954"/>
    </source>
</evidence>
<evidence type="ECO:0008006" key="4">
    <source>
        <dbReference type="Google" id="ProtNLM"/>
    </source>
</evidence>
<keyword evidence="3" id="KW-1185">Reference proteome</keyword>
<accession>A0A8S1KV93</accession>
<feature type="transmembrane region" description="Helical" evidence="1">
    <location>
        <begin position="296"/>
        <end position="316"/>
    </location>
</feature>
<name>A0A8S1KV93_9CILI</name>
<dbReference type="OrthoDB" id="295982at2759"/>
<evidence type="ECO:0000313" key="2">
    <source>
        <dbReference type="EMBL" id="CAD8057262.1"/>
    </source>
</evidence>
<sequence length="536" mass="61301">MAITDKLCFGISIAVLVIYVSLFGISNILGYGPINQPLSNGKQCNLIYFPDPKDISKSLCLEECPKTGDTKLQCDNCSGNIVNTEEYNHGCLPTLYSQLSKVMPALETPTLNNFTQSLISNSEFLFTGLLLLLAFLYLSQRVTRQYFSLIISFQTKFYPYGLLWLSIIMAYRLQNFNDMDKLERAGESRQLNQQSIEIIVEALNHKSTYTIFLLILVILFIGSVIHQSFSQNNKEDYRLKSYISLLLRKKLEKYTFTYNSIIQVLVIVNFLIFYYLITAALSIGSINTSKPAFSQFQPSILGIILAILAFCFFVYVSKILRLYTNYFIYIFTLKQLLWEQEESIQISKNSFQTFGTISLLAFKQIINSPKSIGIKLMNLIKKPQIAQKWENDLSLLTSLTIGRQVFYLTQNQLNNQAIASYELQESIDALHIQDLDIIFSLYQQAETILRYSGWSMGCLIGLVNSLFGCGFSTILLMIPLSCDLNYVISAQIIKGFFPFGLIEDNQDDVKLMKYYKTIILIEKEELLSKKIKLQQN</sequence>
<protein>
    <recommendedName>
        <fullName evidence="4">Transmembrane protein</fullName>
    </recommendedName>
</protein>
<dbReference type="EMBL" id="CAJJDN010000011">
    <property type="protein sequence ID" value="CAD8057262.1"/>
    <property type="molecule type" value="Genomic_DNA"/>
</dbReference>
<keyword evidence="1" id="KW-0812">Transmembrane</keyword>
<keyword evidence="1" id="KW-0472">Membrane</keyword>
<proteinExistence type="predicted"/>
<dbReference type="Proteomes" id="UP000692954">
    <property type="component" value="Unassembled WGS sequence"/>
</dbReference>
<dbReference type="AlphaFoldDB" id="A0A8S1KV93"/>
<reference evidence="2" key="1">
    <citation type="submission" date="2021-01" db="EMBL/GenBank/DDBJ databases">
        <authorList>
            <consortium name="Genoscope - CEA"/>
            <person name="William W."/>
        </authorList>
    </citation>
    <scope>NUCLEOTIDE SEQUENCE</scope>
</reference>
<feature type="transmembrane region" description="Helical" evidence="1">
    <location>
        <begin position="7"/>
        <end position="29"/>
    </location>
</feature>
<feature type="transmembrane region" description="Helical" evidence="1">
    <location>
        <begin position="458"/>
        <end position="478"/>
    </location>
</feature>
<feature type="transmembrane region" description="Helical" evidence="1">
    <location>
        <begin position="256"/>
        <end position="276"/>
    </location>
</feature>
<feature type="transmembrane region" description="Helical" evidence="1">
    <location>
        <begin position="118"/>
        <end position="137"/>
    </location>
</feature>
<feature type="transmembrane region" description="Helical" evidence="1">
    <location>
        <begin position="209"/>
        <end position="229"/>
    </location>
</feature>
<organism evidence="2 3">
    <name type="scientific">Paramecium sonneborni</name>
    <dbReference type="NCBI Taxonomy" id="65129"/>
    <lineage>
        <taxon>Eukaryota</taxon>
        <taxon>Sar</taxon>
        <taxon>Alveolata</taxon>
        <taxon>Ciliophora</taxon>
        <taxon>Intramacronucleata</taxon>
        <taxon>Oligohymenophorea</taxon>
        <taxon>Peniculida</taxon>
        <taxon>Parameciidae</taxon>
        <taxon>Paramecium</taxon>
    </lineage>
</organism>
<keyword evidence="1" id="KW-1133">Transmembrane helix</keyword>
<feature type="transmembrane region" description="Helical" evidence="1">
    <location>
        <begin position="157"/>
        <end position="174"/>
    </location>
</feature>